<gene>
    <name evidence="1" type="ORF">PHMEG_00027952</name>
</gene>
<comment type="caution">
    <text evidence="1">The sequence shown here is derived from an EMBL/GenBank/DDBJ whole genome shotgun (WGS) entry which is preliminary data.</text>
</comment>
<reference evidence="2" key="1">
    <citation type="submission" date="2017-03" db="EMBL/GenBank/DDBJ databases">
        <title>Phytopthora megakarya and P. palmivora, two closely related causual agents of cacao black pod achieved similar genome size and gene model numbers by different mechanisms.</title>
        <authorList>
            <person name="Ali S."/>
            <person name="Shao J."/>
            <person name="Larry D.J."/>
            <person name="Kronmiller B."/>
            <person name="Shen D."/>
            <person name="Strem M.D."/>
            <person name="Melnick R.L."/>
            <person name="Guiltinan M.J."/>
            <person name="Tyler B.M."/>
            <person name="Meinhardt L.W."/>
            <person name="Bailey B.A."/>
        </authorList>
    </citation>
    <scope>NUCLEOTIDE SEQUENCE [LARGE SCALE GENOMIC DNA]</scope>
    <source>
        <strain evidence="2">zdho120</strain>
    </source>
</reference>
<dbReference type="OrthoDB" id="125974at2759"/>
<dbReference type="AlphaFoldDB" id="A0A225V616"/>
<accession>A0A225V616</accession>
<evidence type="ECO:0000313" key="1">
    <source>
        <dbReference type="EMBL" id="OWZ00783.1"/>
    </source>
</evidence>
<dbReference type="EMBL" id="NBNE01007329">
    <property type="protein sequence ID" value="OWZ00783.1"/>
    <property type="molecule type" value="Genomic_DNA"/>
</dbReference>
<evidence type="ECO:0000313" key="2">
    <source>
        <dbReference type="Proteomes" id="UP000198211"/>
    </source>
</evidence>
<sequence length="148" mass="16762">MIRDDGLTGISFENYYGQDKAYEALEFEPKFCRHDGVDARESDATLKLLASSCDDYWYPCSCSLETIDCVAKLNVGGQPNKVGLIQITQLIKQKTNRKRLTSIWCSSQTAADALRWCQTMRDVIHFDSIQRALVPRCRCMLRTSQPGA</sequence>
<name>A0A225V616_9STRA</name>
<keyword evidence="2" id="KW-1185">Reference proteome</keyword>
<dbReference type="Proteomes" id="UP000198211">
    <property type="component" value="Unassembled WGS sequence"/>
</dbReference>
<organism evidence="1 2">
    <name type="scientific">Phytophthora megakarya</name>
    <dbReference type="NCBI Taxonomy" id="4795"/>
    <lineage>
        <taxon>Eukaryota</taxon>
        <taxon>Sar</taxon>
        <taxon>Stramenopiles</taxon>
        <taxon>Oomycota</taxon>
        <taxon>Peronosporomycetes</taxon>
        <taxon>Peronosporales</taxon>
        <taxon>Peronosporaceae</taxon>
        <taxon>Phytophthora</taxon>
    </lineage>
</organism>
<proteinExistence type="predicted"/>
<protein>
    <submittedName>
        <fullName evidence="1">Uncharacterized protein</fullName>
    </submittedName>
</protein>